<feature type="transmembrane region" description="Helical" evidence="1">
    <location>
        <begin position="21"/>
        <end position="40"/>
    </location>
</feature>
<reference evidence="3 5" key="2">
    <citation type="submission" date="2017-06" db="EMBL/GenBank/DDBJ databases">
        <authorList>
            <consortium name="Pathogen Informatics"/>
        </authorList>
    </citation>
    <scope>NUCLEOTIDE SEQUENCE [LARGE SCALE GENOMIC DNA]</scope>
    <source>
        <strain evidence="3 5">NCTC12947</strain>
    </source>
</reference>
<dbReference type="EMBL" id="CP014227">
    <property type="protein sequence ID" value="AMD85491.1"/>
    <property type="molecule type" value="Genomic_DNA"/>
</dbReference>
<evidence type="ECO:0008006" key="6">
    <source>
        <dbReference type="Google" id="ProtNLM"/>
    </source>
</evidence>
<proteinExistence type="predicted"/>
<dbReference type="Proteomes" id="UP000065822">
    <property type="component" value="Chromosome"/>
</dbReference>
<dbReference type="RefSeq" id="WP_066430126.1">
    <property type="nucleotide sequence ID" value="NZ_CP014227.1"/>
</dbReference>
<dbReference type="AlphaFoldDB" id="A0AAX2GU02"/>
<sequence length="134" mass="15833">MEQKLKHLEFIHNTINRMDTNSFIIKGWCITLVAALFAIIAKESNILHCVIAVFVIIIFWSLNAYFLQLERKYRDLYDEVRDKKEEEIDFSMDIKKFSRSNPFCCSFFSGSLSLFYLPQIILVMFYTLLILIGK</sequence>
<dbReference type="Proteomes" id="UP000215539">
    <property type="component" value="Chromosome 1"/>
</dbReference>
<gene>
    <name evidence="2" type="ORF">AXF12_08175</name>
    <name evidence="3" type="ORF">SAMEA44541418_00049</name>
</gene>
<keyword evidence="4" id="KW-1185">Reference proteome</keyword>
<evidence type="ECO:0000313" key="3">
    <source>
        <dbReference type="EMBL" id="SNV01050.1"/>
    </source>
</evidence>
<feature type="transmembrane region" description="Helical" evidence="1">
    <location>
        <begin position="103"/>
        <end position="132"/>
    </location>
</feature>
<organism evidence="3 5">
    <name type="scientific">Capnocytophaga haemolytica</name>
    <dbReference type="NCBI Taxonomy" id="45243"/>
    <lineage>
        <taxon>Bacteria</taxon>
        <taxon>Pseudomonadati</taxon>
        <taxon>Bacteroidota</taxon>
        <taxon>Flavobacteriia</taxon>
        <taxon>Flavobacteriales</taxon>
        <taxon>Flavobacteriaceae</taxon>
        <taxon>Capnocytophaga</taxon>
    </lineage>
</organism>
<feature type="transmembrane region" description="Helical" evidence="1">
    <location>
        <begin position="46"/>
        <end position="67"/>
    </location>
</feature>
<keyword evidence="1" id="KW-1133">Transmembrane helix</keyword>
<accession>A0AAX2GU02</accession>
<evidence type="ECO:0000313" key="2">
    <source>
        <dbReference type="EMBL" id="AMD85491.1"/>
    </source>
</evidence>
<protein>
    <recommendedName>
        <fullName evidence="6">DUF3899 domain-containing protein</fullName>
    </recommendedName>
</protein>
<evidence type="ECO:0000256" key="1">
    <source>
        <dbReference type="SAM" id="Phobius"/>
    </source>
</evidence>
<name>A0AAX2GU02_9FLAO</name>
<reference evidence="2 4" key="1">
    <citation type="submission" date="2016-02" db="EMBL/GenBank/DDBJ databases">
        <authorList>
            <person name="Holder M.E."/>
            <person name="Ajami N.J."/>
            <person name="Petrosino J.F."/>
        </authorList>
    </citation>
    <scope>NUCLEOTIDE SEQUENCE [LARGE SCALE GENOMIC DNA]</scope>
    <source>
        <strain evidence="2 4">CCUG 32990</strain>
    </source>
</reference>
<keyword evidence="1" id="KW-0812">Transmembrane</keyword>
<keyword evidence="1" id="KW-0472">Membrane</keyword>
<evidence type="ECO:0000313" key="5">
    <source>
        <dbReference type="Proteomes" id="UP000215539"/>
    </source>
</evidence>
<evidence type="ECO:0000313" key="4">
    <source>
        <dbReference type="Proteomes" id="UP000065822"/>
    </source>
</evidence>
<dbReference type="EMBL" id="LT906449">
    <property type="protein sequence ID" value="SNV01050.1"/>
    <property type="molecule type" value="Genomic_DNA"/>
</dbReference>
<dbReference type="KEGG" id="chg:AXF12_08175"/>